<protein>
    <submittedName>
        <fullName evidence="1">Uncharacterized protein</fullName>
    </submittedName>
</protein>
<evidence type="ECO:0000313" key="1">
    <source>
        <dbReference type="EMBL" id="KAK9991987.1"/>
    </source>
</evidence>
<dbReference type="EMBL" id="JAZDWU010000009">
    <property type="protein sequence ID" value="KAK9991987.1"/>
    <property type="molecule type" value="Genomic_DNA"/>
</dbReference>
<dbReference type="Proteomes" id="UP001459277">
    <property type="component" value="Unassembled WGS sequence"/>
</dbReference>
<reference evidence="1 2" key="1">
    <citation type="submission" date="2024-01" db="EMBL/GenBank/DDBJ databases">
        <title>A telomere-to-telomere, gap-free genome of sweet tea (Lithocarpus litseifolius).</title>
        <authorList>
            <person name="Zhou J."/>
        </authorList>
    </citation>
    <scope>NUCLEOTIDE SEQUENCE [LARGE SCALE GENOMIC DNA]</scope>
    <source>
        <strain evidence="1">Zhou-2022a</strain>
        <tissue evidence="1">Leaf</tissue>
    </source>
</reference>
<comment type="caution">
    <text evidence="1">The sequence shown here is derived from an EMBL/GenBank/DDBJ whole genome shotgun (WGS) entry which is preliminary data.</text>
</comment>
<sequence length="150" mass="17428">MTSSHCAVNKKGNNGISAVKPHPNVHLLSLTSGTNREKRTNAIYQCLNQFLHLQRKHINGLTCVVSKSKYHFTLLQQTKDSLSYIITSFLAALKYNSETIFQFLYDIHYPHKKNKNKKPSIIFPKENMKYNNNFFLKKKKKKKKKKNSAQ</sequence>
<gene>
    <name evidence="1" type="ORF">SO802_026972</name>
</gene>
<keyword evidence="2" id="KW-1185">Reference proteome</keyword>
<name>A0AAW2C309_9ROSI</name>
<dbReference type="AlphaFoldDB" id="A0AAW2C309"/>
<accession>A0AAW2C309</accession>
<proteinExistence type="predicted"/>
<organism evidence="1 2">
    <name type="scientific">Lithocarpus litseifolius</name>
    <dbReference type="NCBI Taxonomy" id="425828"/>
    <lineage>
        <taxon>Eukaryota</taxon>
        <taxon>Viridiplantae</taxon>
        <taxon>Streptophyta</taxon>
        <taxon>Embryophyta</taxon>
        <taxon>Tracheophyta</taxon>
        <taxon>Spermatophyta</taxon>
        <taxon>Magnoliopsida</taxon>
        <taxon>eudicotyledons</taxon>
        <taxon>Gunneridae</taxon>
        <taxon>Pentapetalae</taxon>
        <taxon>rosids</taxon>
        <taxon>fabids</taxon>
        <taxon>Fagales</taxon>
        <taxon>Fagaceae</taxon>
        <taxon>Lithocarpus</taxon>
    </lineage>
</organism>
<evidence type="ECO:0000313" key="2">
    <source>
        <dbReference type="Proteomes" id="UP001459277"/>
    </source>
</evidence>